<accession>A0A4C1VQA1</accession>
<reference evidence="2 3" key="1">
    <citation type="journal article" date="2019" name="Commun. Biol.">
        <title>The bagworm genome reveals a unique fibroin gene that provides high tensile strength.</title>
        <authorList>
            <person name="Kono N."/>
            <person name="Nakamura H."/>
            <person name="Ohtoshi R."/>
            <person name="Tomita M."/>
            <person name="Numata K."/>
            <person name="Arakawa K."/>
        </authorList>
    </citation>
    <scope>NUCLEOTIDE SEQUENCE [LARGE SCALE GENOMIC DNA]</scope>
</reference>
<evidence type="ECO:0000256" key="1">
    <source>
        <dbReference type="SAM" id="MobiDB-lite"/>
    </source>
</evidence>
<name>A0A4C1VQA1_EUMVA</name>
<comment type="caution">
    <text evidence="2">The sequence shown here is derived from an EMBL/GenBank/DDBJ whole genome shotgun (WGS) entry which is preliminary data.</text>
</comment>
<gene>
    <name evidence="2" type="ORF">EVAR_25146_1</name>
</gene>
<evidence type="ECO:0000313" key="3">
    <source>
        <dbReference type="Proteomes" id="UP000299102"/>
    </source>
</evidence>
<dbReference type="EMBL" id="BGZK01000397">
    <property type="protein sequence ID" value="GBP41308.1"/>
    <property type="molecule type" value="Genomic_DNA"/>
</dbReference>
<organism evidence="2 3">
    <name type="scientific">Eumeta variegata</name>
    <name type="common">Bagworm moth</name>
    <name type="synonym">Eumeta japonica</name>
    <dbReference type="NCBI Taxonomy" id="151549"/>
    <lineage>
        <taxon>Eukaryota</taxon>
        <taxon>Metazoa</taxon>
        <taxon>Ecdysozoa</taxon>
        <taxon>Arthropoda</taxon>
        <taxon>Hexapoda</taxon>
        <taxon>Insecta</taxon>
        <taxon>Pterygota</taxon>
        <taxon>Neoptera</taxon>
        <taxon>Endopterygota</taxon>
        <taxon>Lepidoptera</taxon>
        <taxon>Glossata</taxon>
        <taxon>Ditrysia</taxon>
        <taxon>Tineoidea</taxon>
        <taxon>Psychidae</taxon>
        <taxon>Oiketicinae</taxon>
        <taxon>Eumeta</taxon>
    </lineage>
</organism>
<keyword evidence="3" id="KW-1185">Reference proteome</keyword>
<feature type="region of interest" description="Disordered" evidence="1">
    <location>
        <begin position="159"/>
        <end position="190"/>
    </location>
</feature>
<sequence length="206" mass="23490">MRGRKPRRSVRYYYESVTEPGLVHPSQLYSDRHIEARVVIKKSEHRNSVHHFAQTSPESVLRGHCEGKSEVQAYAAVLKWPLQNVFIVGNVQLLRPPAIPDMPDDDTPSQHYLSVLIRLYVSCEKEKHTIFPGRRRATAFFAPARESRRLSAVTQAAAVTGREARGRPPNAVPREKHRREISKSQWQRKSHDSMTCRNLCIASSGS</sequence>
<proteinExistence type="predicted"/>
<protein>
    <submittedName>
        <fullName evidence="2">Uncharacterized protein</fullName>
    </submittedName>
</protein>
<evidence type="ECO:0000313" key="2">
    <source>
        <dbReference type="EMBL" id="GBP41308.1"/>
    </source>
</evidence>
<dbReference type="Proteomes" id="UP000299102">
    <property type="component" value="Unassembled WGS sequence"/>
</dbReference>
<dbReference type="AlphaFoldDB" id="A0A4C1VQA1"/>